<reference evidence="2" key="1">
    <citation type="journal article" date="2022" name="bioRxiv">
        <title>Sequencing and chromosome-scale assembly of the giantPleurodeles waltlgenome.</title>
        <authorList>
            <person name="Brown T."/>
            <person name="Elewa A."/>
            <person name="Iarovenko S."/>
            <person name="Subramanian E."/>
            <person name="Araus A.J."/>
            <person name="Petzold A."/>
            <person name="Susuki M."/>
            <person name="Suzuki K.-i.T."/>
            <person name="Hayashi T."/>
            <person name="Toyoda A."/>
            <person name="Oliveira C."/>
            <person name="Osipova E."/>
            <person name="Leigh N.D."/>
            <person name="Simon A."/>
            <person name="Yun M.H."/>
        </authorList>
    </citation>
    <scope>NUCLEOTIDE SEQUENCE</scope>
    <source>
        <strain evidence="2">20211129_DDA</strain>
        <tissue evidence="2">Liver</tissue>
    </source>
</reference>
<feature type="region of interest" description="Disordered" evidence="1">
    <location>
        <begin position="50"/>
        <end position="99"/>
    </location>
</feature>
<feature type="compositionally biased region" description="Polar residues" evidence="1">
    <location>
        <begin position="51"/>
        <end position="73"/>
    </location>
</feature>
<proteinExistence type="predicted"/>
<dbReference type="EMBL" id="JANPWB010000003">
    <property type="protein sequence ID" value="KAJ1196719.1"/>
    <property type="molecule type" value="Genomic_DNA"/>
</dbReference>
<accession>A0AAV7V9G8</accession>
<name>A0AAV7V9G8_PLEWA</name>
<gene>
    <name evidence="2" type="ORF">NDU88_000584</name>
</gene>
<dbReference type="AlphaFoldDB" id="A0AAV7V9G8"/>
<sequence>MAPVPHCQPCGSAGDRASQQGLLGALSCDALLWALTVQSLPGRSSLYIQRHNASSETEQSRPSRAQSTLSPGSQGMRPEKGLVTAGAENRTRVRRAPGA</sequence>
<keyword evidence="3" id="KW-1185">Reference proteome</keyword>
<evidence type="ECO:0000313" key="3">
    <source>
        <dbReference type="Proteomes" id="UP001066276"/>
    </source>
</evidence>
<organism evidence="2 3">
    <name type="scientific">Pleurodeles waltl</name>
    <name type="common">Iberian ribbed newt</name>
    <dbReference type="NCBI Taxonomy" id="8319"/>
    <lineage>
        <taxon>Eukaryota</taxon>
        <taxon>Metazoa</taxon>
        <taxon>Chordata</taxon>
        <taxon>Craniata</taxon>
        <taxon>Vertebrata</taxon>
        <taxon>Euteleostomi</taxon>
        <taxon>Amphibia</taxon>
        <taxon>Batrachia</taxon>
        <taxon>Caudata</taxon>
        <taxon>Salamandroidea</taxon>
        <taxon>Salamandridae</taxon>
        <taxon>Pleurodelinae</taxon>
        <taxon>Pleurodeles</taxon>
    </lineage>
</organism>
<protein>
    <submittedName>
        <fullName evidence="2">Uncharacterized protein</fullName>
    </submittedName>
</protein>
<comment type="caution">
    <text evidence="2">The sequence shown here is derived from an EMBL/GenBank/DDBJ whole genome shotgun (WGS) entry which is preliminary data.</text>
</comment>
<dbReference type="Proteomes" id="UP001066276">
    <property type="component" value="Chromosome 2_1"/>
</dbReference>
<evidence type="ECO:0000313" key="2">
    <source>
        <dbReference type="EMBL" id="KAJ1196719.1"/>
    </source>
</evidence>
<evidence type="ECO:0000256" key="1">
    <source>
        <dbReference type="SAM" id="MobiDB-lite"/>
    </source>
</evidence>